<dbReference type="GO" id="GO:0005737">
    <property type="term" value="C:cytoplasm"/>
    <property type="evidence" value="ECO:0007669"/>
    <property type="project" value="TreeGrafter"/>
</dbReference>
<gene>
    <name evidence="4" type="ORF">VM1G_06755</name>
</gene>
<feature type="domain" description="Phospholipase/carboxylesterase/thioesterase" evidence="3">
    <location>
        <begin position="124"/>
        <end position="254"/>
    </location>
</feature>
<evidence type="ECO:0000259" key="3">
    <source>
        <dbReference type="Pfam" id="PF02230"/>
    </source>
</evidence>
<evidence type="ECO:0000256" key="2">
    <source>
        <dbReference type="SAM" id="MobiDB-lite"/>
    </source>
</evidence>
<dbReference type="Gene3D" id="3.40.50.1820">
    <property type="entry name" value="alpha/beta hydrolase"/>
    <property type="match status" value="1"/>
</dbReference>
<evidence type="ECO:0000313" key="5">
    <source>
        <dbReference type="Proteomes" id="UP000078559"/>
    </source>
</evidence>
<feature type="compositionally biased region" description="Pro residues" evidence="2">
    <location>
        <begin position="95"/>
        <end position="110"/>
    </location>
</feature>
<keyword evidence="5" id="KW-1185">Reference proteome</keyword>
<proteinExistence type="inferred from homology"/>
<dbReference type="EMBL" id="CM003104">
    <property type="protein sequence ID" value="KUI71388.1"/>
    <property type="molecule type" value="Genomic_DNA"/>
</dbReference>
<evidence type="ECO:0000256" key="1">
    <source>
        <dbReference type="ARBA" id="ARBA00006499"/>
    </source>
</evidence>
<dbReference type="GO" id="GO:0052689">
    <property type="term" value="F:carboxylic ester hydrolase activity"/>
    <property type="evidence" value="ECO:0007669"/>
    <property type="project" value="TreeGrafter"/>
</dbReference>
<dbReference type="InterPro" id="IPR050565">
    <property type="entry name" value="LYPA1-2/EST-like"/>
</dbReference>
<sequence length="421" mass="44967">MPVEASFPEPLVVEPVSGIHKHTIILLHGRGGSTDTFGPPLLNTCIFTNSQEPEEPVRRGQTAEDSDIHSSTTPGLTPTSEPLSPNVTTDHAPLADPPWNPPLALQPPSKPSYHQETPPRQHAFPTTLAEALPHARFVFPNAPRQRATVYKRSIIRQWFDDWHLRPELSGDHVNDRYDEGLQTSGLGDTVRYLHELVAKEAELVGGVRNVVLGGISQGCAVSLVAALLWEGDDRLGAVVGMCGWLPYLSQMKEAVQVQEDAAEGAGEEGDELFERAASPQTSPAAIGSAGVAVSWLCDELELPTMQGSELLSAECRKTPVGLYHGCEDKKVDRSQGKLAADFLLTLGMEVWHWKSQATLGDSNLDSSGIDAAKSSSLVVGEGVHGCLTNVEARGGMVNGKDVDGPASVGELPAGAALSFPH</sequence>
<dbReference type="Pfam" id="PF02230">
    <property type="entry name" value="Abhydrolase_2"/>
    <property type="match status" value="1"/>
</dbReference>
<comment type="similarity">
    <text evidence="1">Belongs to the AB hydrolase superfamily. AB hydrolase 2 family.</text>
</comment>
<feature type="compositionally biased region" description="Polar residues" evidence="2">
    <location>
        <begin position="69"/>
        <end position="89"/>
    </location>
</feature>
<dbReference type="Proteomes" id="UP000078559">
    <property type="component" value="Chromosome 7"/>
</dbReference>
<dbReference type="GO" id="GO:0008474">
    <property type="term" value="F:palmitoyl-(protein) hydrolase activity"/>
    <property type="evidence" value="ECO:0007669"/>
    <property type="project" value="TreeGrafter"/>
</dbReference>
<dbReference type="InterPro" id="IPR003140">
    <property type="entry name" value="PLipase/COase/thioEstase"/>
</dbReference>
<dbReference type="PANTHER" id="PTHR10655:SF64">
    <property type="entry name" value="PHOSPHOLIPASE_CARBOXYLESTERASE_THIOESTERASE DOMAIN-CONTAINING PROTEIN"/>
    <property type="match status" value="1"/>
</dbReference>
<dbReference type="AlphaFoldDB" id="A0A194W5P1"/>
<reference evidence="4" key="1">
    <citation type="submission" date="2014-12" db="EMBL/GenBank/DDBJ databases">
        <title>Genome Sequence of Valsa Canker Pathogens Uncovers a Specific Adaption of Colonization on Woody Bark.</title>
        <authorList>
            <person name="Yin Z."/>
            <person name="Liu H."/>
            <person name="Gao X."/>
            <person name="Li Z."/>
            <person name="Song N."/>
            <person name="Ke X."/>
            <person name="Dai Q."/>
            <person name="Wu Y."/>
            <person name="Sun Y."/>
            <person name="Xu J.-R."/>
            <person name="Kang Z.K."/>
            <person name="Wang L."/>
            <person name="Huang L."/>
        </authorList>
    </citation>
    <scope>NUCLEOTIDE SEQUENCE [LARGE SCALE GENOMIC DNA]</scope>
    <source>
        <strain evidence="4">03-8</strain>
    </source>
</reference>
<name>A0A194W5P1_CYTMA</name>
<feature type="region of interest" description="Disordered" evidence="2">
    <location>
        <begin position="51"/>
        <end position="122"/>
    </location>
</feature>
<feature type="compositionally biased region" description="Basic and acidic residues" evidence="2">
    <location>
        <begin position="55"/>
        <end position="68"/>
    </location>
</feature>
<organism evidence="4 5">
    <name type="scientific">Cytospora mali</name>
    <name type="common">Apple Valsa canker fungus</name>
    <name type="synonym">Valsa mali</name>
    <dbReference type="NCBI Taxonomy" id="578113"/>
    <lineage>
        <taxon>Eukaryota</taxon>
        <taxon>Fungi</taxon>
        <taxon>Dikarya</taxon>
        <taxon>Ascomycota</taxon>
        <taxon>Pezizomycotina</taxon>
        <taxon>Sordariomycetes</taxon>
        <taxon>Sordariomycetidae</taxon>
        <taxon>Diaporthales</taxon>
        <taxon>Cytosporaceae</taxon>
        <taxon>Cytospora</taxon>
    </lineage>
</organism>
<dbReference type="PANTHER" id="PTHR10655">
    <property type="entry name" value="LYSOPHOSPHOLIPASE-RELATED"/>
    <property type="match status" value="1"/>
</dbReference>
<accession>A0A194W5P1</accession>
<dbReference type="SUPFAM" id="SSF53474">
    <property type="entry name" value="alpha/beta-Hydrolases"/>
    <property type="match status" value="1"/>
</dbReference>
<dbReference type="OrthoDB" id="2418081at2759"/>
<evidence type="ECO:0000313" key="4">
    <source>
        <dbReference type="EMBL" id="KUI71388.1"/>
    </source>
</evidence>
<protein>
    <submittedName>
        <fullName evidence="4">Acyl-protein thioesterase 1</fullName>
    </submittedName>
</protein>
<dbReference type="InterPro" id="IPR029058">
    <property type="entry name" value="AB_hydrolase_fold"/>
</dbReference>